<accession>B8IN83</accession>
<evidence type="ECO:0000313" key="3">
    <source>
        <dbReference type="Proteomes" id="UP000008207"/>
    </source>
</evidence>
<sequence length="166" mass="17838">MSSPALPAARPLTGRQVLLIFVAFFGIIAAVNVVLVTVALRTWSGLDEASPYHAGQVYNAEIRLARAQAARGWQLAEEVTREGAGVAVTVRLSDRDAAPLSGLTLQARFERPTDKRQDVALALTETGSGTYSGRTEALSPGQWNLVVDVADATGRVFRRHSRVVLN</sequence>
<organism evidence="2 3">
    <name type="scientific">Methylobacterium nodulans (strain LMG 21967 / CNCM I-2342 / ORS 2060)</name>
    <dbReference type="NCBI Taxonomy" id="460265"/>
    <lineage>
        <taxon>Bacteria</taxon>
        <taxon>Pseudomonadati</taxon>
        <taxon>Pseudomonadota</taxon>
        <taxon>Alphaproteobacteria</taxon>
        <taxon>Hyphomicrobiales</taxon>
        <taxon>Methylobacteriaceae</taxon>
        <taxon>Methylobacterium</taxon>
    </lineage>
</organism>
<dbReference type="InterPro" id="IPR018037">
    <property type="entry name" value="FixH_proteobacterial"/>
</dbReference>
<keyword evidence="1" id="KW-0812">Transmembrane</keyword>
<dbReference type="InterPro" id="IPR008620">
    <property type="entry name" value="FixH"/>
</dbReference>
<dbReference type="AlphaFoldDB" id="B8IN83"/>
<evidence type="ECO:0000256" key="1">
    <source>
        <dbReference type="SAM" id="Phobius"/>
    </source>
</evidence>
<gene>
    <name evidence="2" type="ordered locus">Mnod_7462</name>
</gene>
<dbReference type="RefSeq" id="WP_015933757.1">
    <property type="nucleotide sequence ID" value="NC_011894.1"/>
</dbReference>
<keyword evidence="1" id="KW-1133">Transmembrane helix</keyword>
<reference evidence="2 3" key="1">
    <citation type="submission" date="2009-01" db="EMBL/GenBank/DDBJ databases">
        <title>Complete sequence of chromosome of Methylobacterium nodulans ORS 2060.</title>
        <authorList>
            <consortium name="US DOE Joint Genome Institute"/>
            <person name="Lucas S."/>
            <person name="Copeland A."/>
            <person name="Lapidus A."/>
            <person name="Glavina del Rio T."/>
            <person name="Dalin E."/>
            <person name="Tice H."/>
            <person name="Bruce D."/>
            <person name="Goodwin L."/>
            <person name="Pitluck S."/>
            <person name="Sims D."/>
            <person name="Brettin T."/>
            <person name="Detter J.C."/>
            <person name="Han C."/>
            <person name="Larimer F."/>
            <person name="Land M."/>
            <person name="Hauser L."/>
            <person name="Kyrpides N."/>
            <person name="Ivanova N."/>
            <person name="Marx C.J."/>
            <person name="Richardson P."/>
        </authorList>
    </citation>
    <scope>NUCLEOTIDE SEQUENCE [LARGE SCALE GENOMIC DNA]</scope>
    <source>
        <strain evidence="3">LMG 21967 / CNCM I-2342 / ORS 2060</strain>
    </source>
</reference>
<dbReference type="Pfam" id="PF05751">
    <property type="entry name" value="FixH"/>
    <property type="match status" value="1"/>
</dbReference>
<name>B8IN83_METNO</name>
<dbReference type="eggNOG" id="COG5456">
    <property type="taxonomic scope" value="Bacteria"/>
</dbReference>
<dbReference type="STRING" id="460265.Mnod_7462"/>
<evidence type="ECO:0000313" key="2">
    <source>
        <dbReference type="EMBL" id="ACL62199.1"/>
    </source>
</evidence>
<dbReference type="Proteomes" id="UP000008207">
    <property type="component" value="Chromosome"/>
</dbReference>
<dbReference type="EMBL" id="CP001349">
    <property type="protein sequence ID" value="ACL62199.1"/>
    <property type="molecule type" value="Genomic_DNA"/>
</dbReference>
<dbReference type="KEGG" id="mno:Mnod_7462"/>
<keyword evidence="1" id="KW-0472">Membrane</keyword>
<dbReference type="OrthoDB" id="1495896at2"/>
<dbReference type="PIRSF" id="PIRSF011386">
    <property type="entry name" value="FixH"/>
    <property type="match status" value="1"/>
</dbReference>
<protein>
    <submittedName>
        <fullName evidence="2">FixH family protein</fullName>
    </submittedName>
</protein>
<feature type="transmembrane region" description="Helical" evidence="1">
    <location>
        <begin position="17"/>
        <end position="40"/>
    </location>
</feature>
<keyword evidence="3" id="KW-1185">Reference proteome</keyword>
<dbReference type="HOGENOM" id="CLU_111458_0_0_5"/>
<proteinExistence type="predicted"/>